<keyword evidence="3" id="KW-1185">Reference proteome</keyword>
<sequence length="239" mass="26942">MNITELPYRTTSEQACNWLALHTEETWNVARLLENGLTPYVWLDYDAAMPELFGDANGGYPAPIFFKDDIQRLIDGYEDVIITITKDVDNIVSRLPAPGICKGLHELRFLKKDLQKLLKQLQRQALAETATPQVVASAAESQDGINKAQVLIAFSGLAKINLEQALDSGLALFGDEGARVKSSTKKAKNKIVWNPVTLALGFNDLYRVPMSRLSKVFQTHDFLETWEAEWRRTLELLDY</sequence>
<reference evidence="2" key="1">
    <citation type="submission" date="2020-08" db="EMBL/GenBank/DDBJ databases">
        <title>Novel species isolated from subtropical streams in China.</title>
        <authorList>
            <person name="Lu H."/>
        </authorList>
    </citation>
    <scope>NUCLEOTIDE SEQUENCE</scope>
    <source>
        <strain evidence="2">KACC 12607</strain>
    </source>
</reference>
<gene>
    <name evidence="2" type="ORF">H8K32_11670</name>
</gene>
<dbReference type="RefSeq" id="WP_186912713.1">
    <property type="nucleotide sequence ID" value="NZ_JACOFV010000010.1"/>
</dbReference>
<feature type="coiled-coil region" evidence="1">
    <location>
        <begin position="104"/>
        <end position="131"/>
    </location>
</feature>
<protein>
    <submittedName>
        <fullName evidence="2">Uncharacterized protein</fullName>
    </submittedName>
</protein>
<evidence type="ECO:0000256" key="1">
    <source>
        <dbReference type="SAM" id="Coils"/>
    </source>
</evidence>
<name>A0A923HDW2_9BURK</name>
<keyword evidence="1" id="KW-0175">Coiled coil</keyword>
<dbReference type="Proteomes" id="UP000634011">
    <property type="component" value="Unassembled WGS sequence"/>
</dbReference>
<organism evidence="2 3">
    <name type="scientific">Undibacterium jejuense</name>
    <dbReference type="NCBI Taxonomy" id="1344949"/>
    <lineage>
        <taxon>Bacteria</taxon>
        <taxon>Pseudomonadati</taxon>
        <taxon>Pseudomonadota</taxon>
        <taxon>Betaproteobacteria</taxon>
        <taxon>Burkholderiales</taxon>
        <taxon>Oxalobacteraceae</taxon>
        <taxon>Undibacterium</taxon>
    </lineage>
</organism>
<proteinExistence type="predicted"/>
<comment type="caution">
    <text evidence="2">The sequence shown here is derived from an EMBL/GenBank/DDBJ whole genome shotgun (WGS) entry which is preliminary data.</text>
</comment>
<dbReference type="AlphaFoldDB" id="A0A923HDW2"/>
<evidence type="ECO:0000313" key="3">
    <source>
        <dbReference type="Proteomes" id="UP000634011"/>
    </source>
</evidence>
<evidence type="ECO:0000313" key="2">
    <source>
        <dbReference type="EMBL" id="MBC3862762.1"/>
    </source>
</evidence>
<dbReference type="EMBL" id="JACOFV010000010">
    <property type="protein sequence ID" value="MBC3862762.1"/>
    <property type="molecule type" value="Genomic_DNA"/>
</dbReference>
<accession>A0A923HDW2</accession>